<keyword evidence="1" id="KW-0812">Transmembrane</keyword>
<dbReference type="EMBL" id="MHSZ01000022">
    <property type="protein sequence ID" value="OHA53080.1"/>
    <property type="molecule type" value="Genomic_DNA"/>
</dbReference>
<reference evidence="2 3" key="1">
    <citation type="journal article" date="2016" name="Nat. Commun.">
        <title>Thousands of microbial genomes shed light on interconnected biogeochemical processes in an aquifer system.</title>
        <authorList>
            <person name="Anantharaman K."/>
            <person name="Brown C.T."/>
            <person name="Hug L.A."/>
            <person name="Sharon I."/>
            <person name="Castelle C.J."/>
            <person name="Probst A.J."/>
            <person name="Thomas B.C."/>
            <person name="Singh A."/>
            <person name="Wilkins M.J."/>
            <person name="Karaoz U."/>
            <person name="Brodie E.L."/>
            <person name="Williams K.H."/>
            <person name="Hubbard S.S."/>
            <person name="Banfield J.F."/>
        </authorList>
    </citation>
    <scope>NUCLEOTIDE SEQUENCE [LARGE SCALE GENOMIC DNA]</scope>
</reference>
<evidence type="ECO:0000256" key="1">
    <source>
        <dbReference type="SAM" id="Phobius"/>
    </source>
</evidence>
<organism evidence="2 3">
    <name type="scientific">Candidatus Terrybacteria bacterium RIFCSPLOWO2_01_FULL_58_14</name>
    <dbReference type="NCBI Taxonomy" id="1802369"/>
    <lineage>
        <taxon>Bacteria</taxon>
        <taxon>Candidatus Terryibacteriota</taxon>
    </lineage>
</organism>
<sequence>MGKKLFLALAIAAFAVGVGGIVAGSWSIFYTYSSIAGENIVTPDDAAIASQPVRGPLTLKAQADIIREHALRMTGGKTFAEMPRTVQKLDESDQPILDENGEPVMVPNAARDIWITATALRTALQLGIMAYMLGAFVVLFGFISVATGFAFLFIKKRL</sequence>
<feature type="transmembrane region" description="Helical" evidence="1">
    <location>
        <begin position="128"/>
        <end position="154"/>
    </location>
</feature>
<comment type="caution">
    <text evidence="2">The sequence shown here is derived from an EMBL/GenBank/DDBJ whole genome shotgun (WGS) entry which is preliminary data.</text>
</comment>
<accession>A0A1G2PXP3</accession>
<name>A0A1G2PXP3_9BACT</name>
<evidence type="ECO:0000313" key="2">
    <source>
        <dbReference type="EMBL" id="OHA53080.1"/>
    </source>
</evidence>
<proteinExistence type="predicted"/>
<gene>
    <name evidence="2" type="ORF">A2991_00985</name>
</gene>
<dbReference type="AlphaFoldDB" id="A0A1G2PXP3"/>
<evidence type="ECO:0008006" key="4">
    <source>
        <dbReference type="Google" id="ProtNLM"/>
    </source>
</evidence>
<protein>
    <recommendedName>
        <fullName evidence="4">Aromatic ring-opening dioxygenase LigA</fullName>
    </recommendedName>
</protein>
<keyword evidence="1" id="KW-0472">Membrane</keyword>
<dbReference type="Proteomes" id="UP000177865">
    <property type="component" value="Unassembled WGS sequence"/>
</dbReference>
<keyword evidence="1" id="KW-1133">Transmembrane helix</keyword>
<evidence type="ECO:0000313" key="3">
    <source>
        <dbReference type="Proteomes" id="UP000177865"/>
    </source>
</evidence>